<feature type="binding site" evidence="6">
    <location>
        <position position="70"/>
    </location>
    <ligand>
        <name>[4Fe-4S] cluster</name>
        <dbReference type="ChEBI" id="CHEBI:49883"/>
        <label>2</label>
    </ligand>
</feature>
<evidence type="ECO:0000256" key="6">
    <source>
        <dbReference type="HAMAP-Rule" id="MF_02201"/>
    </source>
</evidence>
<reference evidence="8 9" key="1">
    <citation type="submission" date="2021-07" db="EMBL/GenBank/DDBJ databases">
        <title>Shewanella sp. nov, isolated from SCS.</title>
        <authorList>
            <person name="Cao W.R."/>
        </authorList>
    </citation>
    <scope>NUCLEOTIDE SEQUENCE [LARGE SCALE GENOMIC DNA]</scope>
    <source>
        <strain evidence="8 9">NR704-98</strain>
    </source>
</reference>
<evidence type="ECO:0000256" key="1">
    <source>
        <dbReference type="ARBA" id="ARBA00022485"/>
    </source>
</evidence>
<comment type="cofactor">
    <cofactor evidence="6">
        <name>[4Fe-4S] cluster</name>
        <dbReference type="ChEBI" id="CHEBI:49883"/>
    </cofactor>
</comment>
<dbReference type="SUPFAM" id="SSF54862">
    <property type="entry name" value="4Fe-4S ferredoxins"/>
    <property type="match status" value="1"/>
</dbReference>
<dbReference type="Gene3D" id="3.30.70.20">
    <property type="match status" value="2"/>
</dbReference>
<gene>
    <name evidence="6 8" type="primary">napF</name>
    <name evidence="8" type="ORF">K0625_16455</name>
</gene>
<keyword evidence="9" id="KW-1185">Reference proteome</keyword>
<feature type="binding site" evidence="6">
    <location>
        <position position="149"/>
    </location>
    <ligand>
        <name>[4Fe-4S] cluster</name>
        <dbReference type="ChEBI" id="CHEBI:49883"/>
        <label>3</label>
    </ligand>
</feature>
<keyword evidence="6" id="KW-0963">Cytoplasm</keyword>
<dbReference type="NCBIfam" id="TIGR00402">
    <property type="entry name" value="napF"/>
    <property type="match status" value="1"/>
</dbReference>
<keyword evidence="1 6" id="KW-0004">4Fe-4S</keyword>
<keyword evidence="5 6" id="KW-0411">Iron-sulfur</keyword>
<organism evidence="8 9">
    <name type="scientific">Shewanella nanhaiensis</name>
    <dbReference type="NCBI Taxonomy" id="2864872"/>
    <lineage>
        <taxon>Bacteria</taxon>
        <taxon>Pseudomonadati</taxon>
        <taxon>Pseudomonadota</taxon>
        <taxon>Gammaproteobacteria</taxon>
        <taxon>Alteromonadales</taxon>
        <taxon>Shewanellaceae</taxon>
        <taxon>Shewanella</taxon>
    </lineage>
</organism>
<dbReference type="PANTHER" id="PTHR43687">
    <property type="entry name" value="ADENYLYLSULFATE REDUCTASE, BETA SUBUNIT"/>
    <property type="match status" value="1"/>
</dbReference>
<feature type="domain" description="4Fe-4S ferredoxin-type" evidence="7">
    <location>
        <begin position="56"/>
        <end position="87"/>
    </location>
</feature>
<dbReference type="HAMAP" id="MF_02201">
    <property type="entry name" value="NapF"/>
    <property type="match status" value="1"/>
</dbReference>
<protein>
    <recommendedName>
        <fullName evidence="6">Ferredoxin-type protein NapF</fullName>
    </recommendedName>
</protein>
<dbReference type="InterPro" id="IPR004496">
    <property type="entry name" value="NapF"/>
</dbReference>
<feature type="binding site" evidence="6">
    <location>
        <position position="73"/>
    </location>
    <ligand>
        <name>[4Fe-4S] cluster</name>
        <dbReference type="ChEBI" id="CHEBI:49883"/>
        <label>2</label>
    </ligand>
</feature>
<dbReference type="InterPro" id="IPR017900">
    <property type="entry name" value="4Fe4S_Fe_S_CS"/>
</dbReference>
<feature type="binding site" evidence="6">
    <location>
        <position position="41"/>
    </location>
    <ligand>
        <name>[4Fe-4S] cluster</name>
        <dbReference type="ChEBI" id="CHEBI:49883"/>
        <label>1</label>
    </ligand>
</feature>
<dbReference type="RefSeq" id="WP_220110690.1">
    <property type="nucleotide sequence ID" value="NZ_JAHZST010000012.1"/>
</dbReference>
<name>A0ABS7E6F4_9GAMM</name>
<feature type="domain" description="4Fe-4S ferredoxin-type" evidence="7">
    <location>
        <begin position="25"/>
        <end position="55"/>
    </location>
</feature>
<evidence type="ECO:0000259" key="7">
    <source>
        <dbReference type="PROSITE" id="PS51379"/>
    </source>
</evidence>
<evidence type="ECO:0000256" key="2">
    <source>
        <dbReference type="ARBA" id="ARBA00022723"/>
    </source>
</evidence>
<comment type="similarity">
    <text evidence="6">Belongs to the NapF family.</text>
</comment>
<keyword evidence="3 6" id="KW-0677">Repeat</keyword>
<evidence type="ECO:0000256" key="3">
    <source>
        <dbReference type="ARBA" id="ARBA00022737"/>
    </source>
</evidence>
<dbReference type="PANTHER" id="PTHR43687:SF1">
    <property type="entry name" value="FERREDOXIN III"/>
    <property type="match status" value="1"/>
</dbReference>
<feature type="binding site" evidence="6">
    <location>
        <position position="45"/>
    </location>
    <ligand>
        <name>[4Fe-4S] cluster</name>
        <dbReference type="ChEBI" id="CHEBI:49883"/>
        <label>1</label>
    </ligand>
</feature>
<evidence type="ECO:0000313" key="9">
    <source>
        <dbReference type="Proteomes" id="UP001195963"/>
    </source>
</evidence>
<dbReference type="CDD" id="cd10564">
    <property type="entry name" value="NapF_like"/>
    <property type="match status" value="1"/>
</dbReference>
<keyword evidence="4 6" id="KW-0408">Iron</keyword>
<dbReference type="InterPro" id="IPR017896">
    <property type="entry name" value="4Fe4S_Fe-S-bd"/>
</dbReference>
<comment type="subunit">
    <text evidence="6">Interacts with the cytoplasmic NapA precursor.</text>
</comment>
<evidence type="ECO:0000256" key="5">
    <source>
        <dbReference type="ARBA" id="ARBA00023014"/>
    </source>
</evidence>
<evidence type="ECO:0000256" key="4">
    <source>
        <dbReference type="ARBA" id="ARBA00023004"/>
    </source>
</evidence>
<dbReference type="Proteomes" id="UP001195963">
    <property type="component" value="Unassembled WGS sequence"/>
</dbReference>
<feature type="binding site" evidence="6">
    <location>
        <position position="142"/>
    </location>
    <ligand>
        <name>[4Fe-4S] cluster</name>
        <dbReference type="ChEBI" id="CHEBI:49883"/>
        <label>3</label>
    </ligand>
</feature>
<feature type="binding site" evidence="6">
    <location>
        <position position="38"/>
    </location>
    <ligand>
        <name>[4Fe-4S] cluster</name>
        <dbReference type="ChEBI" id="CHEBI:49883"/>
        <label>1</label>
    </ligand>
</feature>
<accession>A0ABS7E6F4</accession>
<keyword evidence="2 6" id="KW-0479">Metal-binding</keyword>
<feature type="binding site" evidence="6">
    <location>
        <position position="145"/>
    </location>
    <ligand>
        <name>[4Fe-4S] cluster</name>
        <dbReference type="ChEBI" id="CHEBI:49883"/>
        <label>3</label>
    </ligand>
</feature>
<feature type="binding site" evidence="6">
    <location>
        <position position="35"/>
    </location>
    <ligand>
        <name>[4Fe-4S] cluster</name>
        <dbReference type="ChEBI" id="CHEBI:49883"/>
        <label>1</label>
    </ligand>
</feature>
<feature type="binding site" evidence="6">
    <location>
        <position position="139"/>
    </location>
    <ligand>
        <name>[4Fe-4S] cluster</name>
        <dbReference type="ChEBI" id="CHEBI:49883"/>
        <label>3</label>
    </ligand>
</feature>
<proteinExistence type="inferred from homology"/>
<feature type="domain" description="4Fe-4S ferredoxin-type" evidence="7">
    <location>
        <begin position="130"/>
        <end position="159"/>
    </location>
</feature>
<dbReference type="Pfam" id="PF12838">
    <property type="entry name" value="Fer4_7"/>
    <property type="match status" value="2"/>
</dbReference>
<comment type="subcellular location">
    <subcellularLocation>
        <location evidence="6">Cytoplasm</location>
    </subcellularLocation>
</comment>
<comment type="caution">
    <text evidence="8">The sequence shown here is derived from an EMBL/GenBank/DDBJ whole genome shotgun (WGS) entry which is preliminary data.</text>
</comment>
<dbReference type="PROSITE" id="PS51379">
    <property type="entry name" value="4FE4S_FER_2"/>
    <property type="match status" value="3"/>
</dbReference>
<sequence length="163" mass="18038">MSNINQSRRRLFSRRKSNAIRPPWSRTDIEFTDICSRCDKCIQSCETDIITKGDGGFPEIDFKIDECTFCKKCAEVCPEAIFTDTSEQAWQLTAKVNDTCLAHHGIWCQSCKDACDPRAITFKPEIGQAPRPNVDLNACTGCGACVAPCPNDSIVLAPSDNRA</sequence>
<comment type="function">
    <text evidence="6">Could be involved in the maturation of NapA, the catalytic subunit of the periplasmic nitrate reductase, before its export into the periplasm.</text>
</comment>
<evidence type="ECO:0000313" key="8">
    <source>
        <dbReference type="EMBL" id="MBW8185253.1"/>
    </source>
</evidence>
<dbReference type="InterPro" id="IPR050572">
    <property type="entry name" value="Fe-S_Ferredoxin"/>
</dbReference>
<feature type="binding site" evidence="6">
    <location>
        <position position="67"/>
    </location>
    <ligand>
        <name>[4Fe-4S] cluster</name>
        <dbReference type="ChEBI" id="CHEBI:49883"/>
        <label>2</label>
    </ligand>
</feature>
<dbReference type="PROSITE" id="PS00198">
    <property type="entry name" value="4FE4S_FER_1"/>
    <property type="match status" value="2"/>
</dbReference>
<feature type="binding site" evidence="6">
    <location>
        <position position="77"/>
    </location>
    <ligand>
        <name>[4Fe-4S] cluster</name>
        <dbReference type="ChEBI" id="CHEBI:49883"/>
        <label>2</label>
    </ligand>
</feature>
<dbReference type="EMBL" id="JAHZST010000012">
    <property type="protein sequence ID" value="MBW8185253.1"/>
    <property type="molecule type" value="Genomic_DNA"/>
</dbReference>